<evidence type="ECO:0000256" key="3">
    <source>
        <dbReference type="ARBA" id="ARBA00023082"/>
    </source>
</evidence>
<feature type="domain" description="RNA polymerase sigma factor 70 region 4 type 2" evidence="5">
    <location>
        <begin position="119"/>
        <end position="170"/>
    </location>
</feature>
<dbReference type="InterPro" id="IPR013324">
    <property type="entry name" value="RNA_pol_sigma_r3/r4-like"/>
</dbReference>
<keyword evidence="4" id="KW-0804">Transcription</keyword>
<dbReference type="InterPro" id="IPR014284">
    <property type="entry name" value="RNA_pol_sigma-70_dom"/>
</dbReference>
<name>A0ABS1KMA0_9BACT</name>
<keyword evidence="2" id="KW-0805">Transcription regulation</keyword>
<dbReference type="Proteomes" id="UP000613030">
    <property type="component" value="Unassembled WGS sequence"/>
</dbReference>
<sequence>MPLYQSYTDQRLIELLRSGSAEAFEEIFNRYWLVVYRRFFKKLQSKTIAEECTQELFTRLWERKHELVVTTSLIQYFNGAVRNMVVNAIRQEVKNKILHETVRHDVSLVDVDDEQLVVNLHRALSDLPGKTGNIIKLSKLEGLSVKEIAEQQALSNKAVEYHITKALKMLRDYFKKVK</sequence>
<evidence type="ECO:0000256" key="2">
    <source>
        <dbReference type="ARBA" id="ARBA00023015"/>
    </source>
</evidence>
<gene>
    <name evidence="6" type="ORF">JI741_05135</name>
</gene>
<protein>
    <submittedName>
        <fullName evidence="6">Sigma-70 family RNA polymerase sigma factor</fullName>
    </submittedName>
</protein>
<dbReference type="RefSeq" id="WP_202007915.1">
    <property type="nucleotide sequence ID" value="NZ_JAERRB010000001.1"/>
</dbReference>
<evidence type="ECO:0000256" key="1">
    <source>
        <dbReference type="ARBA" id="ARBA00010641"/>
    </source>
</evidence>
<evidence type="ECO:0000313" key="6">
    <source>
        <dbReference type="EMBL" id="MBL0740589.1"/>
    </source>
</evidence>
<evidence type="ECO:0000256" key="4">
    <source>
        <dbReference type="ARBA" id="ARBA00023163"/>
    </source>
</evidence>
<reference evidence="6 7" key="1">
    <citation type="submission" date="2021-01" db="EMBL/GenBank/DDBJ databases">
        <title>Chryseolinea sp. Jin1 Genome sequencing and assembly.</title>
        <authorList>
            <person name="Kim I."/>
        </authorList>
    </citation>
    <scope>NUCLEOTIDE SEQUENCE [LARGE SCALE GENOMIC DNA]</scope>
    <source>
        <strain evidence="6 7">Jin1</strain>
    </source>
</reference>
<organism evidence="6 7">
    <name type="scientific">Chryseolinea lacunae</name>
    <dbReference type="NCBI Taxonomy" id="2801331"/>
    <lineage>
        <taxon>Bacteria</taxon>
        <taxon>Pseudomonadati</taxon>
        <taxon>Bacteroidota</taxon>
        <taxon>Cytophagia</taxon>
        <taxon>Cytophagales</taxon>
        <taxon>Fulvivirgaceae</taxon>
        <taxon>Chryseolinea</taxon>
    </lineage>
</organism>
<dbReference type="PANTHER" id="PTHR43133:SF46">
    <property type="entry name" value="RNA POLYMERASE SIGMA-70 FACTOR ECF SUBFAMILY"/>
    <property type="match status" value="1"/>
</dbReference>
<dbReference type="SUPFAM" id="SSF88946">
    <property type="entry name" value="Sigma2 domain of RNA polymerase sigma factors"/>
    <property type="match status" value="1"/>
</dbReference>
<keyword evidence="3" id="KW-0731">Sigma factor</keyword>
<dbReference type="InterPro" id="IPR039425">
    <property type="entry name" value="RNA_pol_sigma-70-like"/>
</dbReference>
<dbReference type="PANTHER" id="PTHR43133">
    <property type="entry name" value="RNA POLYMERASE ECF-TYPE SIGMA FACTO"/>
    <property type="match status" value="1"/>
</dbReference>
<dbReference type="Pfam" id="PF08281">
    <property type="entry name" value="Sigma70_r4_2"/>
    <property type="match status" value="1"/>
</dbReference>
<accession>A0ABS1KMA0</accession>
<dbReference type="Gene3D" id="1.10.10.10">
    <property type="entry name" value="Winged helix-like DNA-binding domain superfamily/Winged helix DNA-binding domain"/>
    <property type="match status" value="1"/>
</dbReference>
<evidence type="ECO:0000313" key="7">
    <source>
        <dbReference type="Proteomes" id="UP000613030"/>
    </source>
</evidence>
<dbReference type="NCBIfam" id="TIGR02937">
    <property type="entry name" value="sigma70-ECF"/>
    <property type="match status" value="1"/>
</dbReference>
<comment type="similarity">
    <text evidence="1">Belongs to the sigma-70 factor family. ECF subfamily.</text>
</comment>
<evidence type="ECO:0000259" key="5">
    <source>
        <dbReference type="Pfam" id="PF08281"/>
    </source>
</evidence>
<proteinExistence type="inferred from homology"/>
<dbReference type="InterPro" id="IPR013325">
    <property type="entry name" value="RNA_pol_sigma_r2"/>
</dbReference>
<dbReference type="Gene3D" id="1.10.1740.10">
    <property type="match status" value="1"/>
</dbReference>
<dbReference type="EMBL" id="JAERRB010000001">
    <property type="protein sequence ID" value="MBL0740589.1"/>
    <property type="molecule type" value="Genomic_DNA"/>
</dbReference>
<keyword evidence="7" id="KW-1185">Reference proteome</keyword>
<dbReference type="InterPro" id="IPR013249">
    <property type="entry name" value="RNA_pol_sigma70_r4_t2"/>
</dbReference>
<dbReference type="SUPFAM" id="SSF88659">
    <property type="entry name" value="Sigma3 and sigma4 domains of RNA polymerase sigma factors"/>
    <property type="match status" value="1"/>
</dbReference>
<dbReference type="InterPro" id="IPR036388">
    <property type="entry name" value="WH-like_DNA-bd_sf"/>
</dbReference>
<comment type="caution">
    <text evidence="6">The sequence shown here is derived from an EMBL/GenBank/DDBJ whole genome shotgun (WGS) entry which is preliminary data.</text>
</comment>